<feature type="domain" description="Dienelactone hydrolase" evidence="1">
    <location>
        <begin position="13"/>
        <end position="242"/>
    </location>
</feature>
<evidence type="ECO:0000313" key="3">
    <source>
        <dbReference type="Proteomes" id="UP000273405"/>
    </source>
</evidence>
<dbReference type="Gene3D" id="3.40.50.1820">
    <property type="entry name" value="alpha/beta hydrolase"/>
    <property type="match status" value="1"/>
</dbReference>
<dbReference type="OrthoDB" id="9787933at2"/>
<accession>A0A3A8NQ48</accession>
<gene>
    <name evidence="2" type="ORF">D7X12_07565</name>
</gene>
<dbReference type="GO" id="GO:0016787">
    <property type="term" value="F:hydrolase activity"/>
    <property type="evidence" value="ECO:0007669"/>
    <property type="project" value="UniProtKB-KW"/>
</dbReference>
<protein>
    <submittedName>
        <fullName evidence="2">Dienelactone hydrolase family protein</fullName>
    </submittedName>
</protein>
<dbReference type="PANTHER" id="PTHR46623:SF10">
    <property type="entry name" value="CARBOXYMETHYLENEBUTENOLIDASE HOMOLOG"/>
    <property type="match status" value="1"/>
</dbReference>
<comment type="caution">
    <text evidence="2">The sequence shown here is derived from an EMBL/GenBank/DDBJ whole genome shotgun (WGS) entry which is preliminary data.</text>
</comment>
<evidence type="ECO:0000313" key="2">
    <source>
        <dbReference type="EMBL" id="RKH45619.1"/>
    </source>
</evidence>
<proteinExistence type="predicted"/>
<dbReference type="SUPFAM" id="SSF53474">
    <property type="entry name" value="alpha/beta-Hydrolases"/>
    <property type="match status" value="1"/>
</dbReference>
<dbReference type="InterPro" id="IPR051049">
    <property type="entry name" value="Dienelactone_hydrolase-like"/>
</dbReference>
<dbReference type="RefSeq" id="WP_120624583.1">
    <property type="nucleotide sequence ID" value="NZ_RAWG01000033.1"/>
</dbReference>
<name>A0A3A8NQ48_9BACT</name>
<dbReference type="Proteomes" id="UP000273405">
    <property type="component" value="Unassembled WGS sequence"/>
</dbReference>
<dbReference type="EMBL" id="RAWG01000033">
    <property type="protein sequence ID" value="RKH45619.1"/>
    <property type="molecule type" value="Genomic_DNA"/>
</dbReference>
<evidence type="ECO:0000259" key="1">
    <source>
        <dbReference type="Pfam" id="PF01738"/>
    </source>
</evidence>
<dbReference type="InterPro" id="IPR029058">
    <property type="entry name" value="AB_hydrolase_fold"/>
</dbReference>
<sequence length="245" mass="26793">MQDVDIKTADGVMDAKLFQPEGAGPWPAVIMLMDAFGVRPAFESMAQRLATAGYVVLLPNLFYREGHASRLDLKGTFADEVFRKRIYGLIGSLTPERQKLDAAAELDFLARQPSVKGTRMGVAGYCFSGGLAVRMAAYFPDRIGAAASSHGGHLVTDAPDSPHRLVGHVKGELYFGHADKDSSMPAHAIETLETALKDSGVRYVSELYPGASHGYAVDRWPQYHAEAAETHWRRLQELFGRALKS</sequence>
<keyword evidence="2" id="KW-0378">Hydrolase</keyword>
<organism evidence="2 3">
    <name type="scientific">Corallococcus sicarius</name>
    <dbReference type="NCBI Taxonomy" id="2316726"/>
    <lineage>
        <taxon>Bacteria</taxon>
        <taxon>Pseudomonadati</taxon>
        <taxon>Myxococcota</taxon>
        <taxon>Myxococcia</taxon>
        <taxon>Myxococcales</taxon>
        <taxon>Cystobacterineae</taxon>
        <taxon>Myxococcaceae</taxon>
        <taxon>Corallococcus</taxon>
    </lineage>
</organism>
<dbReference type="AlphaFoldDB" id="A0A3A8NQ48"/>
<dbReference type="PANTHER" id="PTHR46623">
    <property type="entry name" value="CARBOXYMETHYLENEBUTENOLIDASE-RELATED"/>
    <property type="match status" value="1"/>
</dbReference>
<keyword evidence="3" id="KW-1185">Reference proteome</keyword>
<dbReference type="Pfam" id="PF01738">
    <property type="entry name" value="DLH"/>
    <property type="match status" value="1"/>
</dbReference>
<dbReference type="InterPro" id="IPR002925">
    <property type="entry name" value="Dienelactn_hydro"/>
</dbReference>
<reference evidence="3" key="1">
    <citation type="submission" date="2018-09" db="EMBL/GenBank/DDBJ databases">
        <authorList>
            <person name="Livingstone P.G."/>
            <person name="Whitworth D.E."/>
        </authorList>
    </citation>
    <scope>NUCLEOTIDE SEQUENCE [LARGE SCALE GENOMIC DNA]</scope>
    <source>
        <strain evidence="3">CA040B</strain>
    </source>
</reference>